<evidence type="ECO:0000256" key="4">
    <source>
        <dbReference type="ARBA" id="ARBA00022723"/>
    </source>
</evidence>
<evidence type="ECO:0000256" key="7">
    <source>
        <dbReference type="ARBA" id="ARBA00022833"/>
    </source>
</evidence>
<keyword evidence="8 10" id="KW-1133">Transmembrane helix</keyword>
<protein>
    <submittedName>
        <fullName evidence="13">E3 ubiquitin-protein ligase MARCH3-like</fullName>
    </submittedName>
</protein>
<dbReference type="SUPFAM" id="SSF57850">
    <property type="entry name" value="RING/U-box"/>
    <property type="match status" value="1"/>
</dbReference>
<dbReference type="InterPro" id="IPR011016">
    <property type="entry name" value="Znf_RING-CH"/>
</dbReference>
<dbReference type="PANTHER" id="PTHR46065">
    <property type="entry name" value="E3 UBIQUITIN-PROTEIN LIGASE MARCH 2/3 FAMILY MEMBER"/>
    <property type="match status" value="1"/>
</dbReference>
<keyword evidence="3 10" id="KW-0812">Transmembrane</keyword>
<evidence type="ECO:0000313" key="12">
    <source>
        <dbReference type="Proteomes" id="UP000504615"/>
    </source>
</evidence>
<dbReference type="KEGG" id="pbar:105429197"/>
<keyword evidence="6" id="KW-0833">Ubl conjugation pathway</keyword>
<feature type="transmembrane region" description="Helical" evidence="10">
    <location>
        <begin position="113"/>
        <end position="137"/>
    </location>
</feature>
<keyword evidence="2" id="KW-0808">Transferase</keyword>
<dbReference type="PANTHER" id="PTHR46065:SF3">
    <property type="entry name" value="FI20425P1"/>
    <property type="match status" value="1"/>
</dbReference>
<dbReference type="PROSITE" id="PS51292">
    <property type="entry name" value="ZF_RING_CH"/>
    <property type="match status" value="1"/>
</dbReference>
<evidence type="ECO:0000259" key="11">
    <source>
        <dbReference type="PROSITE" id="PS51292"/>
    </source>
</evidence>
<dbReference type="AlphaFoldDB" id="A0A6I9WD00"/>
<evidence type="ECO:0000256" key="3">
    <source>
        <dbReference type="ARBA" id="ARBA00022692"/>
    </source>
</evidence>
<dbReference type="GO" id="GO:0016740">
    <property type="term" value="F:transferase activity"/>
    <property type="evidence" value="ECO:0007669"/>
    <property type="project" value="UniProtKB-KW"/>
</dbReference>
<name>A0A6I9WD00_9HYME</name>
<keyword evidence="9 10" id="KW-0472">Membrane</keyword>
<proteinExistence type="predicted"/>
<sequence length="205" mass="23745">MVNQYQKINQYEPEEHEILELSSRTDPTFPDSNPIDFVCQYCNEDDSMGKLIRPCKCIGEFMHIDCLEILVNIGNVSHCINCKTPFPLEYERKPLIEWCRNGHAELRDTLGKFCIFLIVTIGIMIYNIGILVFIGLLCTVIDFSKTKNIDISIIVIFLIICDIIIIILSINYEVNLVINSSKRLQYAYHMWCRENSDAKVIKSLR</sequence>
<dbReference type="Proteomes" id="UP000504615">
    <property type="component" value="Unplaced"/>
</dbReference>
<accession>A0A6I9WD00</accession>
<evidence type="ECO:0000313" key="13">
    <source>
        <dbReference type="RefSeq" id="XP_011640324.1"/>
    </source>
</evidence>
<evidence type="ECO:0000256" key="2">
    <source>
        <dbReference type="ARBA" id="ARBA00022679"/>
    </source>
</evidence>
<dbReference type="RefSeq" id="XP_011640324.1">
    <property type="nucleotide sequence ID" value="XM_011642022.1"/>
</dbReference>
<evidence type="ECO:0000256" key="10">
    <source>
        <dbReference type="SAM" id="Phobius"/>
    </source>
</evidence>
<evidence type="ECO:0000256" key="6">
    <source>
        <dbReference type="ARBA" id="ARBA00022786"/>
    </source>
</evidence>
<evidence type="ECO:0000256" key="5">
    <source>
        <dbReference type="ARBA" id="ARBA00022771"/>
    </source>
</evidence>
<dbReference type="Gene3D" id="3.30.40.10">
    <property type="entry name" value="Zinc/RING finger domain, C3HC4 (zinc finger)"/>
    <property type="match status" value="1"/>
</dbReference>
<feature type="domain" description="RING-CH-type" evidence="11">
    <location>
        <begin position="31"/>
        <end position="89"/>
    </location>
</feature>
<organism evidence="12 13">
    <name type="scientific">Pogonomyrmex barbatus</name>
    <name type="common">red harvester ant</name>
    <dbReference type="NCBI Taxonomy" id="144034"/>
    <lineage>
        <taxon>Eukaryota</taxon>
        <taxon>Metazoa</taxon>
        <taxon>Ecdysozoa</taxon>
        <taxon>Arthropoda</taxon>
        <taxon>Hexapoda</taxon>
        <taxon>Insecta</taxon>
        <taxon>Pterygota</taxon>
        <taxon>Neoptera</taxon>
        <taxon>Endopterygota</taxon>
        <taxon>Hymenoptera</taxon>
        <taxon>Apocrita</taxon>
        <taxon>Aculeata</taxon>
        <taxon>Formicoidea</taxon>
        <taxon>Formicidae</taxon>
        <taxon>Myrmicinae</taxon>
        <taxon>Pogonomyrmex</taxon>
    </lineage>
</organism>
<comment type="subcellular location">
    <subcellularLocation>
        <location evidence="1">Membrane</location>
        <topology evidence="1">Multi-pass membrane protein</topology>
    </subcellularLocation>
</comment>
<keyword evidence="5" id="KW-0863">Zinc-finger</keyword>
<dbReference type="OrthoDB" id="264354at2759"/>
<gene>
    <name evidence="13" type="primary">LOC105429197</name>
</gene>
<keyword evidence="4" id="KW-0479">Metal-binding</keyword>
<dbReference type="InterPro" id="IPR013083">
    <property type="entry name" value="Znf_RING/FYVE/PHD"/>
</dbReference>
<keyword evidence="7" id="KW-0862">Zinc</keyword>
<evidence type="ECO:0000256" key="9">
    <source>
        <dbReference type="ARBA" id="ARBA00023136"/>
    </source>
</evidence>
<dbReference type="GeneID" id="105429197"/>
<evidence type="ECO:0000256" key="1">
    <source>
        <dbReference type="ARBA" id="ARBA00004141"/>
    </source>
</evidence>
<dbReference type="GO" id="GO:0008270">
    <property type="term" value="F:zinc ion binding"/>
    <property type="evidence" value="ECO:0007669"/>
    <property type="project" value="UniProtKB-KW"/>
</dbReference>
<reference evidence="13" key="1">
    <citation type="submission" date="2025-08" db="UniProtKB">
        <authorList>
            <consortium name="RefSeq"/>
        </authorList>
    </citation>
    <scope>IDENTIFICATION</scope>
</reference>
<evidence type="ECO:0000256" key="8">
    <source>
        <dbReference type="ARBA" id="ARBA00022989"/>
    </source>
</evidence>
<dbReference type="SMART" id="SM00744">
    <property type="entry name" value="RINGv"/>
    <property type="match status" value="1"/>
</dbReference>
<keyword evidence="12" id="KW-1185">Reference proteome</keyword>
<dbReference type="GO" id="GO:0016020">
    <property type="term" value="C:membrane"/>
    <property type="evidence" value="ECO:0007669"/>
    <property type="project" value="UniProtKB-SubCell"/>
</dbReference>
<feature type="transmembrane region" description="Helical" evidence="10">
    <location>
        <begin position="149"/>
        <end position="172"/>
    </location>
</feature>